<proteinExistence type="predicted"/>
<dbReference type="Proteomes" id="UP000184330">
    <property type="component" value="Unassembled WGS sequence"/>
</dbReference>
<dbReference type="PANTHER" id="PTHR40633:SF1">
    <property type="entry name" value="GPI ANCHORED SERINE-THREONINE RICH PROTEIN (AFU_ORTHOLOGUE AFUA_1G03630)"/>
    <property type="match status" value="1"/>
</dbReference>
<gene>
    <name evidence="5" type="ORF">PAC_03466</name>
</gene>
<evidence type="ECO:0000313" key="6">
    <source>
        <dbReference type="Proteomes" id="UP000184330"/>
    </source>
</evidence>
<dbReference type="EMBL" id="FJOG01000004">
    <property type="protein sequence ID" value="CZR53586.1"/>
    <property type="molecule type" value="Genomic_DNA"/>
</dbReference>
<dbReference type="InterPro" id="IPR052982">
    <property type="entry name" value="SRP1/TIP1-like"/>
</dbReference>
<evidence type="ECO:0000256" key="1">
    <source>
        <dbReference type="ARBA" id="ARBA00022729"/>
    </source>
</evidence>
<feature type="chain" id="PRO_5012950683" description="Yeast cell wall synthesis Kre9/Knh1-like N-terminal domain-containing protein" evidence="3">
    <location>
        <begin position="24"/>
        <end position="254"/>
    </location>
</feature>
<accession>A0A1L7WLE2</accession>
<dbReference type="Pfam" id="PF10342">
    <property type="entry name" value="Kre9_KNH"/>
    <property type="match status" value="1"/>
</dbReference>
<name>A0A1L7WLE2_9HELO</name>
<organism evidence="5 6">
    <name type="scientific">Phialocephala subalpina</name>
    <dbReference type="NCBI Taxonomy" id="576137"/>
    <lineage>
        <taxon>Eukaryota</taxon>
        <taxon>Fungi</taxon>
        <taxon>Dikarya</taxon>
        <taxon>Ascomycota</taxon>
        <taxon>Pezizomycotina</taxon>
        <taxon>Leotiomycetes</taxon>
        <taxon>Helotiales</taxon>
        <taxon>Mollisiaceae</taxon>
        <taxon>Phialocephala</taxon>
        <taxon>Phialocephala fortinii species complex</taxon>
    </lineage>
</organism>
<evidence type="ECO:0000256" key="3">
    <source>
        <dbReference type="SAM" id="SignalP"/>
    </source>
</evidence>
<dbReference type="PANTHER" id="PTHR40633">
    <property type="entry name" value="MATRIX PROTEIN, PUTATIVE (AFU_ORTHOLOGUE AFUA_8G05410)-RELATED"/>
    <property type="match status" value="1"/>
</dbReference>
<keyword evidence="6" id="KW-1185">Reference proteome</keyword>
<protein>
    <recommendedName>
        <fullName evidence="4">Yeast cell wall synthesis Kre9/Knh1-like N-terminal domain-containing protein</fullName>
    </recommendedName>
</protein>
<dbReference type="InterPro" id="IPR018466">
    <property type="entry name" value="Kre9/Knh1-like_N"/>
</dbReference>
<feature type="region of interest" description="Disordered" evidence="2">
    <location>
        <begin position="132"/>
        <end position="157"/>
    </location>
</feature>
<keyword evidence="1 3" id="KW-0732">Signal</keyword>
<evidence type="ECO:0000259" key="4">
    <source>
        <dbReference type="Pfam" id="PF10342"/>
    </source>
</evidence>
<dbReference type="OrthoDB" id="2260257at2759"/>
<feature type="signal peptide" evidence="3">
    <location>
        <begin position="1"/>
        <end position="23"/>
    </location>
</feature>
<reference evidence="5 6" key="1">
    <citation type="submission" date="2016-03" db="EMBL/GenBank/DDBJ databases">
        <authorList>
            <person name="Ploux O."/>
        </authorList>
    </citation>
    <scope>NUCLEOTIDE SEQUENCE [LARGE SCALE GENOMIC DNA]</scope>
    <source>
        <strain evidence="5 6">UAMH 11012</strain>
    </source>
</reference>
<dbReference type="AlphaFoldDB" id="A0A1L7WLE2"/>
<feature type="region of interest" description="Disordered" evidence="2">
    <location>
        <begin position="203"/>
        <end position="226"/>
    </location>
</feature>
<sequence>MVLTMYLSTLAFFVLAHSASVFAQTQFFDVLTSPPTGSNYVAGSVLPIVWTPGDSTGTISIVLNGGSSPSTLELITSVAKGIDTKLGGLNWTIPSGVGSFATYGLNLTLDSDSANTFQSSFPFHITGGTTIGSDTSSSSSSGVSISATTSSGSATASGTVSTSASGSVSSSAVIQSTPSATFSTTGTTSAGTTLTTSSATGFSNGTATKTSSSKTSGTSSSSTSSSTVKASGAAGNVVSASLALLAALAFAVAL</sequence>
<dbReference type="STRING" id="576137.A0A1L7WLE2"/>
<evidence type="ECO:0000313" key="5">
    <source>
        <dbReference type="EMBL" id="CZR53586.1"/>
    </source>
</evidence>
<feature type="domain" description="Yeast cell wall synthesis Kre9/Knh1-like N-terminal" evidence="4">
    <location>
        <begin position="33"/>
        <end position="125"/>
    </location>
</feature>
<evidence type="ECO:0000256" key="2">
    <source>
        <dbReference type="SAM" id="MobiDB-lite"/>
    </source>
</evidence>